<dbReference type="EMBL" id="BAABBN010000004">
    <property type="protein sequence ID" value="GAA3920981.1"/>
    <property type="molecule type" value="Genomic_DNA"/>
</dbReference>
<feature type="domain" description="YiaAB two helix" evidence="2">
    <location>
        <begin position="13"/>
        <end position="65"/>
    </location>
</feature>
<dbReference type="Proteomes" id="UP001501565">
    <property type="component" value="Unassembled WGS sequence"/>
</dbReference>
<evidence type="ECO:0000313" key="4">
    <source>
        <dbReference type="Proteomes" id="UP001501565"/>
    </source>
</evidence>
<keyword evidence="1" id="KW-0812">Transmembrane</keyword>
<organism evidence="3 4">
    <name type="scientific">Litoribacillus peritrichatus</name>
    <dbReference type="NCBI Taxonomy" id="718191"/>
    <lineage>
        <taxon>Bacteria</taxon>
        <taxon>Pseudomonadati</taxon>
        <taxon>Pseudomonadota</taxon>
        <taxon>Gammaproteobacteria</taxon>
        <taxon>Oceanospirillales</taxon>
        <taxon>Oceanospirillaceae</taxon>
        <taxon>Litoribacillus</taxon>
    </lineage>
</organism>
<feature type="transmembrane region" description="Helical" evidence="1">
    <location>
        <begin position="43"/>
        <end position="63"/>
    </location>
</feature>
<dbReference type="InterPro" id="IPR038972">
    <property type="entry name" value="YiaA-like"/>
</dbReference>
<dbReference type="RefSeq" id="WP_344797260.1">
    <property type="nucleotide sequence ID" value="NZ_BAABBN010000004.1"/>
</dbReference>
<protein>
    <submittedName>
        <fullName evidence="3">YiaA/YiaB family inner membrane protein</fullName>
    </submittedName>
</protein>
<gene>
    <name evidence="3" type="ORF">GCM10022277_15920</name>
</gene>
<feature type="transmembrane region" description="Helical" evidence="1">
    <location>
        <begin position="12"/>
        <end position="37"/>
    </location>
</feature>
<evidence type="ECO:0000313" key="3">
    <source>
        <dbReference type="EMBL" id="GAA3920981.1"/>
    </source>
</evidence>
<evidence type="ECO:0000259" key="2">
    <source>
        <dbReference type="Pfam" id="PF05360"/>
    </source>
</evidence>
<proteinExistence type="predicted"/>
<reference evidence="4" key="1">
    <citation type="journal article" date="2019" name="Int. J. Syst. Evol. Microbiol.">
        <title>The Global Catalogue of Microorganisms (GCM) 10K type strain sequencing project: providing services to taxonomists for standard genome sequencing and annotation.</title>
        <authorList>
            <consortium name="The Broad Institute Genomics Platform"/>
            <consortium name="The Broad Institute Genome Sequencing Center for Infectious Disease"/>
            <person name="Wu L."/>
            <person name="Ma J."/>
        </authorList>
    </citation>
    <scope>NUCLEOTIDE SEQUENCE [LARGE SCALE GENOMIC DNA]</scope>
    <source>
        <strain evidence="4">JCM 17551</strain>
    </source>
</reference>
<keyword evidence="4" id="KW-1185">Reference proteome</keyword>
<dbReference type="PANTHER" id="PTHR37290">
    <property type="entry name" value="INNER MEMBRANE PROTEIN YIAA-RELATED"/>
    <property type="match status" value="1"/>
</dbReference>
<dbReference type="PANTHER" id="PTHR37290:SF1">
    <property type="entry name" value="INNER MEMBRANE PROTEIN YIAA"/>
    <property type="match status" value="1"/>
</dbReference>
<dbReference type="Pfam" id="PF05360">
    <property type="entry name" value="YiaAB"/>
    <property type="match status" value="1"/>
</dbReference>
<evidence type="ECO:0000256" key="1">
    <source>
        <dbReference type="SAM" id="Phobius"/>
    </source>
</evidence>
<keyword evidence="1" id="KW-1133">Transmembrane helix</keyword>
<comment type="caution">
    <text evidence="3">The sequence shown here is derived from an EMBL/GenBank/DDBJ whole genome shotgun (WGS) entry which is preliminary data.</text>
</comment>
<sequence length="91" mass="10114">MMIDEVQSNSQSWLFFVKVSFAISLIAMAAGIVILPADLMVKGYLAISALFVVSSTITMSKTLRDNHESQRLINKLSEAKTQQIIKEYSDS</sequence>
<accession>A0ABP7MI58</accession>
<name>A0ABP7MI58_9GAMM</name>
<dbReference type="InterPro" id="IPR008024">
    <property type="entry name" value="YiaAB"/>
</dbReference>
<keyword evidence="1" id="KW-0472">Membrane</keyword>